<accession>A0A8B7P5G6</accession>
<name>A0A8B7P5G6_HYAAZ</name>
<dbReference type="PANTHER" id="PTHR41153">
    <property type="entry name" value="RE41427P"/>
    <property type="match status" value="1"/>
</dbReference>
<dbReference type="RefSeq" id="XP_018020331.1">
    <property type="nucleotide sequence ID" value="XM_018164842.2"/>
</dbReference>
<sequence>MKCGTPLLLATLLGSLTKGGAEPRHLWGDALRDSLDSMGPDGVPYPRSLIDAMYEAGEFGGSRLALGRGRALFGPTLDPSVVSNLLLRSQDLGGILPQDLPMEGRSSNRESRSYVPGRSAARNLIAGHVDEEIRIIEEDATTNATQRQADGGSPLPGGCGVGVTPPAQLCPTKYNTTAPMWGRSLTSGKKVTIVQKFPDLLQQVIFHECISEECDIIHGRCTQTFTPYLFLVIPLGPVTLTGQDYVMVESGCACQPKYSSGTPYATPLDAFNG</sequence>
<evidence type="ECO:0000256" key="1">
    <source>
        <dbReference type="SAM" id="MobiDB-lite"/>
    </source>
</evidence>
<dbReference type="Proteomes" id="UP000694843">
    <property type="component" value="Unplaced"/>
</dbReference>
<evidence type="ECO:0000313" key="3">
    <source>
        <dbReference type="Proteomes" id="UP000694843"/>
    </source>
</evidence>
<dbReference type="Gene3D" id="2.10.90.10">
    <property type="entry name" value="Cystine-knot cytokines"/>
    <property type="match status" value="1"/>
</dbReference>
<dbReference type="KEGG" id="hazt:108676712"/>
<keyword evidence="2" id="KW-0732">Signal</keyword>
<dbReference type="OrthoDB" id="10055432at2759"/>
<dbReference type="SUPFAM" id="SSF57501">
    <property type="entry name" value="Cystine-knot cytokines"/>
    <property type="match status" value="1"/>
</dbReference>
<proteinExistence type="predicted"/>
<dbReference type="GeneID" id="108676712"/>
<feature type="chain" id="PRO_5034853702" evidence="2">
    <location>
        <begin position="22"/>
        <end position="273"/>
    </location>
</feature>
<organism evidence="3 4">
    <name type="scientific">Hyalella azteca</name>
    <name type="common">Amphipod</name>
    <dbReference type="NCBI Taxonomy" id="294128"/>
    <lineage>
        <taxon>Eukaryota</taxon>
        <taxon>Metazoa</taxon>
        <taxon>Ecdysozoa</taxon>
        <taxon>Arthropoda</taxon>
        <taxon>Crustacea</taxon>
        <taxon>Multicrustacea</taxon>
        <taxon>Malacostraca</taxon>
        <taxon>Eumalacostraca</taxon>
        <taxon>Peracarida</taxon>
        <taxon>Amphipoda</taxon>
        <taxon>Senticaudata</taxon>
        <taxon>Talitrida</taxon>
        <taxon>Talitroidea</taxon>
        <taxon>Hyalellidae</taxon>
        <taxon>Hyalella</taxon>
    </lineage>
</organism>
<protein>
    <submittedName>
        <fullName evidence="4">Uncharacterized protein LOC108676712</fullName>
    </submittedName>
</protein>
<gene>
    <name evidence="4" type="primary">LOC108676712</name>
</gene>
<dbReference type="AlphaFoldDB" id="A0A8B7P5G6"/>
<feature type="region of interest" description="Disordered" evidence="1">
    <location>
        <begin position="97"/>
        <end position="116"/>
    </location>
</feature>
<reference evidence="4" key="1">
    <citation type="submission" date="2025-08" db="UniProtKB">
        <authorList>
            <consortium name="RefSeq"/>
        </authorList>
    </citation>
    <scope>IDENTIFICATION</scope>
    <source>
        <tissue evidence="4">Whole organism</tissue>
    </source>
</reference>
<dbReference type="PANTHER" id="PTHR41153:SF2">
    <property type="entry name" value="RE41427P"/>
    <property type="match status" value="1"/>
</dbReference>
<keyword evidence="3" id="KW-1185">Reference proteome</keyword>
<feature type="signal peptide" evidence="2">
    <location>
        <begin position="1"/>
        <end position="21"/>
    </location>
</feature>
<evidence type="ECO:0000256" key="2">
    <source>
        <dbReference type="SAM" id="SignalP"/>
    </source>
</evidence>
<dbReference type="InterPro" id="IPR029034">
    <property type="entry name" value="Cystine-knot_cytokine"/>
</dbReference>
<evidence type="ECO:0000313" key="4">
    <source>
        <dbReference type="RefSeq" id="XP_018020331.1"/>
    </source>
</evidence>